<accession>A0AB38U625</accession>
<protein>
    <submittedName>
        <fullName evidence="1">Uncharacterized protein</fullName>
    </submittedName>
</protein>
<dbReference type="Proteomes" id="UP001059745">
    <property type="component" value="Plasmid unnamed2"/>
</dbReference>
<dbReference type="RefSeq" id="WP_123035947.1">
    <property type="nucleotide sequence ID" value="NZ_CP104217.1"/>
</dbReference>
<dbReference type="AlphaFoldDB" id="A0AB38U625"/>
<gene>
    <name evidence="1" type="ORF">NYZ96_35480</name>
</gene>
<sequence>MKSQDFQVFQTARRLHDVGLTISDSNGNQTLPVFDFAKRMNYENRTVLTVECVTSLAESSIGNYAFDASYSERHRIEIGAAGRISFDDNGLRVTVPPEVVGSGEWELNVIAFLQTPAIGKQAGLDEGRQRLVKTSELLIVYVVFCKVPDSKVRPASNRYLFDSYGNLGFVAVDVPRFNTFVRDALGAGRHNIVDAFTTTELAGDLFDRGLMVLCWGITPWLYMITSHGADEPVMFFPENMAPACRGAYFLDGEIERVSVIPGNALTDWDTESQSEWPSLAVEGEGDVAQLDLYIAKTVDSETGVFVPVPYFNLVRTAGEKRSQPILSFDILTGD</sequence>
<proteinExistence type="predicted"/>
<name>A0AB38U625_BURGA</name>
<evidence type="ECO:0000313" key="1">
    <source>
        <dbReference type="EMBL" id="UWX75474.1"/>
    </source>
</evidence>
<reference evidence="1" key="1">
    <citation type="submission" date="2022-09" db="EMBL/GenBank/DDBJ databases">
        <title>Genomic of Burkholderia gladioli.</title>
        <authorList>
            <person name="Wu H."/>
        </authorList>
    </citation>
    <scope>NUCLEOTIDE SEQUENCE</scope>
    <source>
        <strain evidence="1">ZN-S4</strain>
        <plasmid evidence="1">unnamed2</plasmid>
    </source>
</reference>
<geneLocation type="plasmid" evidence="1 2">
    <name>unnamed2</name>
</geneLocation>
<keyword evidence="1" id="KW-0614">Plasmid</keyword>
<organism evidence="1 2">
    <name type="scientific">Burkholderia gladioli</name>
    <name type="common">Pseudomonas marginata</name>
    <name type="synonym">Phytomonas marginata</name>
    <dbReference type="NCBI Taxonomy" id="28095"/>
    <lineage>
        <taxon>Bacteria</taxon>
        <taxon>Pseudomonadati</taxon>
        <taxon>Pseudomonadota</taxon>
        <taxon>Betaproteobacteria</taxon>
        <taxon>Burkholderiales</taxon>
        <taxon>Burkholderiaceae</taxon>
        <taxon>Burkholderia</taxon>
    </lineage>
</organism>
<evidence type="ECO:0000313" key="2">
    <source>
        <dbReference type="Proteomes" id="UP001059745"/>
    </source>
</evidence>
<dbReference type="EMBL" id="CP104217">
    <property type="protein sequence ID" value="UWX75474.1"/>
    <property type="molecule type" value="Genomic_DNA"/>
</dbReference>